<keyword evidence="4" id="KW-1185">Reference proteome</keyword>
<evidence type="ECO:0000256" key="1">
    <source>
        <dbReference type="SAM" id="Phobius"/>
    </source>
</evidence>
<sequence>MPLRFAPGPILRRLSADQRGAAMVEFGLIAPILALVVLGIVQGGTMLGKYNAMRTGISNGAQYVMGGGTDLATARLIAQEAWPSRGATATIAASKVCRCGGTVADCSLLCASDQSVPQAFVTISATDIFNDGVVNHSVSAQQVVRVR</sequence>
<comment type="caution">
    <text evidence="3">The sequence shown here is derived from an EMBL/GenBank/DDBJ whole genome shotgun (WGS) entry which is preliminary data.</text>
</comment>
<gene>
    <name evidence="3" type="ORF">QO010_004287</name>
</gene>
<proteinExistence type="predicted"/>
<feature type="domain" description="TadE-like" evidence="2">
    <location>
        <begin position="20"/>
        <end position="61"/>
    </location>
</feature>
<keyword evidence="1" id="KW-1133">Transmembrane helix</keyword>
<keyword evidence="1" id="KW-0472">Membrane</keyword>
<accession>A0ABU0IWV0</accession>
<feature type="transmembrane region" description="Helical" evidence="1">
    <location>
        <begin position="20"/>
        <end position="41"/>
    </location>
</feature>
<keyword evidence="1" id="KW-0812">Transmembrane</keyword>
<evidence type="ECO:0000259" key="2">
    <source>
        <dbReference type="Pfam" id="PF07811"/>
    </source>
</evidence>
<protein>
    <submittedName>
        <fullName evidence="3">Flp pilus assembly protein TadG</fullName>
    </submittedName>
</protein>
<evidence type="ECO:0000313" key="3">
    <source>
        <dbReference type="EMBL" id="MDQ0466492.1"/>
    </source>
</evidence>
<dbReference type="Pfam" id="PF07811">
    <property type="entry name" value="TadE"/>
    <property type="match status" value="1"/>
</dbReference>
<dbReference type="EMBL" id="JAUSVS010000012">
    <property type="protein sequence ID" value="MDQ0466492.1"/>
    <property type="molecule type" value="Genomic_DNA"/>
</dbReference>
<reference evidence="3 4" key="1">
    <citation type="submission" date="2023-07" db="EMBL/GenBank/DDBJ databases">
        <title>Genomic Encyclopedia of Type Strains, Phase IV (KMG-IV): sequencing the most valuable type-strain genomes for metagenomic binning, comparative biology and taxonomic classification.</title>
        <authorList>
            <person name="Goeker M."/>
        </authorList>
    </citation>
    <scope>NUCLEOTIDE SEQUENCE [LARGE SCALE GENOMIC DNA]</scope>
    <source>
        <strain evidence="3 4">DSM 18695</strain>
    </source>
</reference>
<evidence type="ECO:0000313" key="4">
    <source>
        <dbReference type="Proteomes" id="UP001228905"/>
    </source>
</evidence>
<name>A0ABU0IWV0_9CAUL</name>
<dbReference type="InterPro" id="IPR012495">
    <property type="entry name" value="TadE-like_dom"/>
</dbReference>
<dbReference type="Proteomes" id="UP001228905">
    <property type="component" value="Unassembled WGS sequence"/>
</dbReference>
<organism evidence="3 4">
    <name type="scientific">Caulobacter ginsengisoli</name>
    <dbReference type="NCBI Taxonomy" id="400775"/>
    <lineage>
        <taxon>Bacteria</taxon>
        <taxon>Pseudomonadati</taxon>
        <taxon>Pseudomonadota</taxon>
        <taxon>Alphaproteobacteria</taxon>
        <taxon>Caulobacterales</taxon>
        <taxon>Caulobacteraceae</taxon>
        <taxon>Caulobacter</taxon>
    </lineage>
</organism>
<dbReference type="RefSeq" id="WP_307352596.1">
    <property type="nucleotide sequence ID" value="NZ_JAUSVS010000012.1"/>
</dbReference>